<comment type="caution">
    <text evidence="2">The sequence shown here is derived from an EMBL/GenBank/DDBJ whole genome shotgun (WGS) entry which is preliminary data.</text>
</comment>
<dbReference type="Pfam" id="PF13635">
    <property type="entry name" value="DUF4143"/>
    <property type="match status" value="1"/>
</dbReference>
<accession>X0ZA31</accession>
<evidence type="ECO:0000259" key="1">
    <source>
        <dbReference type="Pfam" id="PF13635"/>
    </source>
</evidence>
<protein>
    <recommendedName>
        <fullName evidence="1">DUF4143 domain-containing protein</fullName>
    </recommendedName>
</protein>
<reference evidence="2" key="1">
    <citation type="journal article" date="2014" name="Front. Microbiol.">
        <title>High frequency of phylogenetically diverse reductive dehalogenase-homologous genes in deep subseafloor sedimentary metagenomes.</title>
        <authorList>
            <person name="Kawai M."/>
            <person name="Futagami T."/>
            <person name="Toyoda A."/>
            <person name="Takaki Y."/>
            <person name="Nishi S."/>
            <person name="Hori S."/>
            <person name="Arai W."/>
            <person name="Tsubouchi T."/>
            <person name="Morono Y."/>
            <person name="Uchiyama I."/>
            <person name="Ito T."/>
            <person name="Fujiyama A."/>
            <person name="Inagaki F."/>
            <person name="Takami H."/>
        </authorList>
    </citation>
    <scope>NUCLEOTIDE SEQUENCE</scope>
    <source>
        <strain evidence="2">Expedition CK06-06</strain>
    </source>
</reference>
<evidence type="ECO:0000313" key="2">
    <source>
        <dbReference type="EMBL" id="GAG66099.1"/>
    </source>
</evidence>
<proteinExistence type="predicted"/>
<sequence>MIEENNPEIIRRYFKDSILERVIYRDIPEHFSIDNPGLLYRILNILASQPGMLVEYKNIANDLKRDRRTIAKYFEYLRLSFLLKPLYRFYSNLLTSEKKLKKYYLSHPALTLALTGQPSPEVKGRIMENLFVSLTGGNFFYRSTSGEEVDIIVDPKKISPVLKSESFGIPLEIKYTNKIYPKDLRGLTSFMRRYKVKQGFIISKGLEEEQKFDWDRVSIIPAWKFLLKIEYKI</sequence>
<name>X0ZA31_9ZZZZ</name>
<organism evidence="2">
    <name type="scientific">marine sediment metagenome</name>
    <dbReference type="NCBI Taxonomy" id="412755"/>
    <lineage>
        <taxon>unclassified sequences</taxon>
        <taxon>metagenomes</taxon>
        <taxon>ecological metagenomes</taxon>
    </lineage>
</organism>
<dbReference type="AlphaFoldDB" id="X0ZA31"/>
<dbReference type="EMBL" id="BART01001289">
    <property type="protein sequence ID" value="GAG66099.1"/>
    <property type="molecule type" value="Genomic_DNA"/>
</dbReference>
<dbReference type="PANTHER" id="PTHR33295">
    <property type="entry name" value="ATPASE"/>
    <property type="match status" value="1"/>
</dbReference>
<gene>
    <name evidence="2" type="ORF">S01H4_04712</name>
</gene>
<dbReference type="PANTHER" id="PTHR33295:SF8">
    <property type="entry name" value="AAA+ ATPASE DOMAIN-CONTAINING PROTEIN"/>
    <property type="match status" value="1"/>
</dbReference>
<feature type="domain" description="DUF4143" evidence="1">
    <location>
        <begin position="25"/>
        <end position="156"/>
    </location>
</feature>
<dbReference type="InterPro" id="IPR025420">
    <property type="entry name" value="DUF4143"/>
</dbReference>